<comment type="caution">
    <text evidence="1">The sequence shown here is derived from an EMBL/GenBank/DDBJ whole genome shotgun (WGS) entry which is preliminary data.</text>
</comment>
<keyword evidence="2" id="KW-1185">Reference proteome</keyword>
<reference evidence="1" key="1">
    <citation type="submission" date="2023-07" db="EMBL/GenBank/DDBJ databases">
        <title>A chromosome-level genome assembly of Lolium multiflorum.</title>
        <authorList>
            <person name="Chen Y."/>
            <person name="Copetti D."/>
            <person name="Kolliker R."/>
            <person name="Studer B."/>
        </authorList>
    </citation>
    <scope>NUCLEOTIDE SEQUENCE</scope>
    <source>
        <strain evidence="1">02402/16</strain>
        <tissue evidence="1">Leaf</tissue>
    </source>
</reference>
<organism evidence="1 2">
    <name type="scientific">Lolium multiflorum</name>
    <name type="common">Italian ryegrass</name>
    <name type="synonym">Lolium perenne subsp. multiflorum</name>
    <dbReference type="NCBI Taxonomy" id="4521"/>
    <lineage>
        <taxon>Eukaryota</taxon>
        <taxon>Viridiplantae</taxon>
        <taxon>Streptophyta</taxon>
        <taxon>Embryophyta</taxon>
        <taxon>Tracheophyta</taxon>
        <taxon>Spermatophyta</taxon>
        <taxon>Magnoliopsida</taxon>
        <taxon>Liliopsida</taxon>
        <taxon>Poales</taxon>
        <taxon>Poaceae</taxon>
        <taxon>BOP clade</taxon>
        <taxon>Pooideae</taxon>
        <taxon>Poodae</taxon>
        <taxon>Poeae</taxon>
        <taxon>Poeae Chloroplast Group 2 (Poeae type)</taxon>
        <taxon>Loliodinae</taxon>
        <taxon>Loliinae</taxon>
        <taxon>Lolium</taxon>
    </lineage>
</organism>
<dbReference type="EMBL" id="JAUUTY010000006">
    <property type="protein sequence ID" value="KAK1616369.1"/>
    <property type="molecule type" value="Genomic_DNA"/>
</dbReference>
<dbReference type="PANTHER" id="PTHR33116:SF78">
    <property type="entry name" value="OS12G0587133 PROTEIN"/>
    <property type="match status" value="1"/>
</dbReference>
<protein>
    <submittedName>
        <fullName evidence="1">Uncharacterized protein</fullName>
    </submittedName>
</protein>
<dbReference type="PANTHER" id="PTHR33116">
    <property type="entry name" value="REVERSE TRANSCRIPTASE ZINC-BINDING DOMAIN-CONTAINING PROTEIN-RELATED-RELATED"/>
    <property type="match status" value="1"/>
</dbReference>
<sequence length="297" mass="31951">MEELTDDDGGREVAALLQLDAAPAPPPPRRSGLCCWWRGWVERGGMRPSRRKAAAATAALAMEGGGAGRGERGSGIRASGCRCWCGECLRSLLGQFESATGLAINYSKSTLVPMHVQPDVLRQIQDKLRCRVEGFPQTYLGLPLSAEKLPLAAFTPLIAKVDKYLSSWHALLLSAGGRLVLLNAVLDVLPTFAMGALQLPPGVLAALDLLRRAFLWAATDKVSGARRLVAWEQVCRPKEEGGLGVRSIATQNACLLVKLLHRLHCATAESWPRWVWDSQAGVPLDMAGTAATLCDAH</sequence>
<name>A0AAD8VRB5_LOLMU</name>
<evidence type="ECO:0000313" key="1">
    <source>
        <dbReference type="EMBL" id="KAK1616369.1"/>
    </source>
</evidence>
<evidence type="ECO:0000313" key="2">
    <source>
        <dbReference type="Proteomes" id="UP001231189"/>
    </source>
</evidence>
<dbReference type="AlphaFoldDB" id="A0AAD8VRB5"/>
<proteinExistence type="predicted"/>
<dbReference type="Proteomes" id="UP001231189">
    <property type="component" value="Unassembled WGS sequence"/>
</dbReference>
<accession>A0AAD8VRB5</accession>
<gene>
    <name evidence="1" type="ORF">QYE76_021886</name>
</gene>